<dbReference type="SMART" id="SM00950">
    <property type="entry name" value="Piwi"/>
    <property type="match status" value="1"/>
</dbReference>
<dbReference type="Pfam" id="PF16486">
    <property type="entry name" value="ArgoN"/>
    <property type="match status" value="1"/>
</dbReference>
<dbReference type="InterPro" id="IPR032474">
    <property type="entry name" value="Argonaute_N"/>
</dbReference>
<proteinExistence type="predicted"/>
<protein>
    <recommendedName>
        <fullName evidence="2">Piwi domain-containing protein</fullName>
    </recommendedName>
</protein>
<dbReference type="InterPro" id="IPR003165">
    <property type="entry name" value="Piwi"/>
</dbReference>
<evidence type="ECO:0000259" key="2">
    <source>
        <dbReference type="PROSITE" id="PS50822"/>
    </source>
</evidence>
<evidence type="ECO:0000256" key="1">
    <source>
        <dbReference type="SAM" id="MobiDB-lite"/>
    </source>
</evidence>
<dbReference type="PROSITE" id="PS50822">
    <property type="entry name" value="PIWI"/>
    <property type="match status" value="1"/>
</dbReference>
<evidence type="ECO:0000313" key="4">
    <source>
        <dbReference type="Proteomes" id="UP001324427"/>
    </source>
</evidence>
<dbReference type="Pfam" id="PF02171">
    <property type="entry name" value="Piwi"/>
    <property type="match status" value="1"/>
</dbReference>
<evidence type="ECO:0000313" key="3">
    <source>
        <dbReference type="EMBL" id="KAK4546750.1"/>
    </source>
</evidence>
<dbReference type="SUPFAM" id="SSF53098">
    <property type="entry name" value="Ribonuclease H-like"/>
    <property type="match status" value="1"/>
</dbReference>
<dbReference type="InterPro" id="IPR036397">
    <property type="entry name" value="RNaseH_sf"/>
</dbReference>
<dbReference type="Pfam" id="PF08699">
    <property type="entry name" value="ArgoL1"/>
    <property type="match status" value="1"/>
</dbReference>
<reference evidence="3 4" key="1">
    <citation type="submission" date="2021-11" db="EMBL/GenBank/DDBJ databases">
        <title>Black yeast isolated from Biological Soil Crust.</title>
        <authorList>
            <person name="Kurbessoian T."/>
        </authorList>
    </citation>
    <scope>NUCLEOTIDE SEQUENCE [LARGE SCALE GENOMIC DNA]</scope>
    <source>
        <strain evidence="3 4">CCFEE 5522</strain>
    </source>
</reference>
<dbReference type="EMBL" id="JAVFHQ010000013">
    <property type="protein sequence ID" value="KAK4546750.1"/>
    <property type="molecule type" value="Genomic_DNA"/>
</dbReference>
<dbReference type="GO" id="GO:0003676">
    <property type="term" value="F:nucleic acid binding"/>
    <property type="evidence" value="ECO:0007669"/>
    <property type="project" value="InterPro"/>
</dbReference>
<organism evidence="3 4">
    <name type="scientific">Oleoguttula mirabilis</name>
    <dbReference type="NCBI Taxonomy" id="1507867"/>
    <lineage>
        <taxon>Eukaryota</taxon>
        <taxon>Fungi</taxon>
        <taxon>Dikarya</taxon>
        <taxon>Ascomycota</taxon>
        <taxon>Pezizomycotina</taxon>
        <taxon>Dothideomycetes</taxon>
        <taxon>Dothideomycetidae</taxon>
        <taxon>Mycosphaerellales</taxon>
        <taxon>Teratosphaeriaceae</taxon>
        <taxon>Oleoguttula</taxon>
    </lineage>
</organism>
<accession>A0AAV9JMG9</accession>
<dbReference type="SUPFAM" id="SSF101690">
    <property type="entry name" value="PAZ domain"/>
    <property type="match status" value="1"/>
</dbReference>
<dbReference type="Proteomes" id="UP001324427">
    <property type="component" value="Unassembled WGS sequence"/>
</dbReference>
<gene>
    <name evidence="3" type="ORF">LTR36_001482</name>
</gene>
<dbReference type="PANTHER" id="PTHR22891">
    <property type="entry name" value="EUKARYOTIC TRANSLATION INITIATION FACTOR 2C"/>
    <property type="match status" value="1"/>
</dbReference>
<dbReference type="InterPro" id="IPR012337">
    <property type="entry name" value="RNaseH-like_sf"/>
</dbReference>
<keyword evidence="4" id="KW-1185">Reference proteome</keyword>
<dbReference type="Gene3D" id="3.30.420.10">
    <property type="entry name" value="Ribonuclease H-like superfamily/Ribonuclease H"/>
    <property type="match status" value="1"/>
</dbReference>
<comment type="caution">
    <text evidence="3">The sequence shown here is derived from an EMBL/GenBank/DDBJ whole genome shotgun (WGS) entry which is preliminary data.</text>
</comment>
<feature type="region of interest" description="Disordered" evidence="1">
    <location>
        <begin position="155"/>
        <end position="186"/>
    </location>
</feature>
<feature type="domain" description="Piwi" evidence="2">
    <location>
        <begin position="746"/>
        <end position="1080"/>
    </location>
</feature>
<dbReference type="AlphaFoldDB" id="A0AAV9JMG9"/>
<dbReference type="InterPro" id="IPR036085">
    <property type="entry name" value="PAZ_dom_sf"/>
</dbReference>
<sequence>MSAPKIKKCPRCPQTTIHQHYKVHNGLQTCQTTDFVINGENVKDEDTWPGFPLVSNFTEEADAGAIGHCLDQLMCDDGEVQPAEIQQIAEKLLVAAMVGDKTYQGVPLAKELLEKAVTVYAFPPAFQQTVQAAFTKRVSEKKAAKAVGKGMKNLAIQDTDSLPANSTTDKDAPTAQPPQPPQESAATALHQTAGTQPAQFGVPGAKTELELYAARPAREANIITGKVVTNHFAVTLKPGHVLYEYEIQGLENYTGISAPKQRKFIERFIQQSPFLAQQPQDFATDGKRIIIAFKDLSTWNQNPAITAPGMVDQQGVPDFDRDQVNTTLRSISLNLVHTRVIDLNGLSQYVHGNNQQYRETGAAQAMNILIGKGVRDNNVNNTNNNTHAFQIGDHRFFTPSHFRLLPSHMMVAIRGFFSSIRPGINCVLLNVNTVASAVYRQATVAKYIQDGPGYPGFYTNTDAQKHLIRLRVRILYNRNKPGETDMWKDSAEGRIKTITGFSHDDAEKTEFQDRAGNSVSVWNHFRMAYPQAVNAAGLRGKQICVNTRGNDPTKPRLACWFLPDQLEVLDKQIYRRTLDRLGPGLTDAMITFASQPPEGNRTTIINHGLPALALSGQGQQPQVLTRSGISVATQMLTVPVRRIQFPGIRWKNNPNDPTKDAKWSTQGKHFFNTDKLMTGPIIFCTSTDMTNPAWAGDYMVNFKGAFTLNGIVSPFAISPTWLTINQWDVTNLHTHLNAPARRNAGLFVLVLPTQDAKNRQRHAAFRQVVDQMLGKPSLVFCEARMLGSMKTSEQRQRPSNKSLIPYMANNAMKLNVRLGNINHSVAKHHLSFLSRNGVCDTLVLGADLIHPKSNSADYCPSIAAVVGSVDDDYGKFLGSVRRQPRGSEIIDPQNMRTMVLERIKAWAAHPAHVGRRVPARILYYRDGVNDTQYKDIRQHEIQAIRLAWQEAANDREKLPEITAVVVTKRHNTRFYPAPGALVNHGKTSNGNCMPGTVVDSDITSPYYFDFFLQSHVPLQGSAKPTHYFVLENGMNFSAVELQDLTNTMCYLFAHSTNAVSYVSPAYYADKLCERAALYLKSFFDGPTNPPSTQQAQMTAMDNEWNRGGQGPNNNPWNARFNDKMFWM</sequence>
<dbReference type="SMART" id="SM01163">
    <property type="entry name" value="DUF1785"/>
    <property type="match status" value="1"/>
</dbReference>
<dbReference type="Gene3D" id="3.40.50.2300">
    <property type="match status" value="1"/>
</dbReference>
<name>A0AAV9JMG9_9PEZI</name>
<feature type="compositionally biased region" description="Polar residues" evidence="1">
    <location>
        <begin position="156"/>
        <end position="167"/>
    </location>
</feature>
<dbReference type="InterPro" id="IPR014811">
    <property type="entry name" value="ArgoL1"/>
</dbReference>